<evidence type="ECO:0000256" key="5">
    <source>
        <dbReference type="ARBA" id="ARBA00022989"/>
    </source>
</evidence>
<evidence type="ECO:0000256" key="6">
    <source>
        <dbReference type="ARBA" id="ARBA00023136"/>
    </source>
</evidence>
<dbReference type="Gene3D" id="1.10.510.10">
    <property type="entry name" value="Transferase(Phosphotransferase) domain 1"/>
    <property type="match status" value="1"/>
</dbReference>
<feature type="transmembrane region" description="Helical" evidence="8">
    <location>
        <begin position="91"/>
        <end position="112"/>
    </location>
</feature>
<reference evidence="9" key="1">
    <citation type="submission" date="2020-03" db="EMBL/GenBank/DDBJ databases">
        <title>Castanea mollissima Vanexum genome sequencing.</title>
        <authorList>
            <person name="Staton M."/>
        </authorList>
    </citation>
    <scope>NUCLEOTIDE SEQUENCE</scope>
    <source>
        <tissue evidence="9">Leaf</tissue>
    </source>
</reference>
<evidence type="ECO:0000256" key="2">
    <source>
        <dbReference type="ARBA" id="ARBA00022527"/>
    </source>
</evidence>
<evidence type="ECO:0000256" key="4">
    <source>
        <dbReference type="ARBA" id="ARBA00022729"/>
    </source>
</evidence>
<keyword evidence="7" id="KW-0325">Glycoprotein</keyword>
<dbReference type="InterPro" id="IPR045874">
    <property type="entry name" value="LRK10/LRL21-25-like"/>
</dbReference>
<keyword evidence="2" id="KW-0418">Kinase</keyword>
<dbReference type="PANTHER" id="PTHR27009">
    <property type="entry name" value="RUST RESISTANCE KINASE LR10-RELATED"/>
    <property type="match status" value="1"/>
</dbReference>
<evidence type="ECO:0000313" key="9">
    <source>
        <dbReference type="EMBL" id="KAF3963174.1"/>
    </source>
</evidence>
<keyword evidence="6 8" id="KW-0472">Membrane</keyword>
<name>A0A8J4R9J8_9ROSI</name>
<dbReference type="Proteomes" id="UP000737018">
    <property type="component" value="Unassembled WGS sequence"/>
</dbReference>
<dbReference type="GO" id="GO:0004674">
    <property type="term" value="F:protein serine/threonine kinase activity"/>
    <property type="evidence" value="ECO:0007669"/>
    <property type="project" value="UniProtKB-KW"/>
</dbReference>
<keyword evidence="2" id="KW-0723">Serine/threonine-protein kinase</keyword>
<keyword evidence="5 8" id="KW-1133">Transmembrane helix</keyword>
<dbReference type="GO" id="GO:0016020">
    <property type="term" value="C:membrane"/>
    <property type="evidence" value="ECO:0007669"/>
    <property type="project" value="UniProtKB-SubCell"/>
</dbReference>
<evidence type="ECO:0000313" key="10">
    <source>
        <dbReference type="Proteomes" id="UP000737018"/>
    </source>
</evidence>
<gene>
    <name evidence="9" type="ORF">CMV_012410</name>
</gene>
<comment type="caution">
    <text evidence="9">The sequence shown here is derived from an EMBL/GenBank/DDBJ whole genome shotgun (WGS) entry which is preliminary data.</text>
</comment>
<comment type="subcellular location">
    <subcellularLocation>
        <location evidence="1">Membrane</location>
        <topology evidence="1">Single-pass type I membrane protein</topology>
    </subcellularLocation>
</comment>
<keyword evidence="2" id="KW-0808">Transferase</keyword>
<dbReference type="EMBL" id="JRKL02001582">
    <property type="protein sequence ID" value="KAF3963174.1"/>
    <property type="molecule type" value="Genomic_DNA"/>
</dbReference>
<evidence type="ECO:0000256" key="3">
    <source>
        <dbReference type="ARBA" id="ARBA00022692"/>
    </source>
</evidence>
<organism evidence="9 10">
    <name type="scientific">Castanea mollissima</name>
    <name type="common">Chinese chestnut</name>
    <dbReference type="NCBI Taxonomy" id="60419"/>
    <lineage>
        <taxon>Eukaryota</taxon>
        <taxon>Viridiplantae</taxon>
        <taxon>Streptophyta</taxon>
        <taxon>Embryophyta</taxon>
        <taxon>Tracheophyta</taxon>
        <taxon>Spermatophyta</taxon>
        <taxon>Magnoliopsida</taxon>
        <taxon>eudicotyledons</taxon>
        <taxon>Gunneridae</taxon>
        <taxon>Pentapetalae</taxon>
        <taxon>rosids</taxon>
        <taxon>fabids</taxon>
        <taxon>Fagales</taxon>
        <taxon>Fagaceae</taxon>
        <taxon>Castanea</taxon>
    </lineage>
</organism>
<accession>A0A8J4R9J8</accession>
<dbReference type="AlphaFoldDB" id="A0A8J4R9J8"/>
<keyword evidence="10" id="KW-1185">Reference proteome</keyword>
<sequence>MSSALHALFMWECDGSDTSCISEVLKTVVIYTEQACSGATKRMKADHGWMRLLQISVPTKVKEKEVLVERDPSLWDYLNTDSYTRSRRLNVTVIATFFAGTGILMVIIYCSWRKLSSIKEMVGGRKNIDVSVDLTSEIYFPHWIYKRLELNEELGLLGLLKEGDEDTARKMIIVSLWCIQTNPSNRPLMSKVVDMLEGSLESLQIPPKPCLSSPPRSPIDSSTIMMSIQYDSTH</sequence>
<evidence type="ECO:0000256" key="7">
    <source>
        <dbReference type="ARBA" id="ARBA00023180"/>
    </source>
</evidence>
<protein>
    <submittedName>
        <fullName evidence="9">Uncharacterized protein</fullName>
    </submittedName>
</protein>
<evidence type="ECO:0000256" key="1">
    <source>
        <dbReference type="ARBA" id="ARBA00004479"/>
    </source>
</evidence>
<keyword evidence="4" id="KW-0732">Signal</keyword>
<proteinExistence type="predicted"/>
<keyword evidence="3 8" id="KW-0812">Transmembrane</keyword>
<evidence type="ECO:0000256" key="8">
    <source>
        <dbReference type="SAM" id="Phobius"/>
    </source>
</evidence>
<dbReference type="OrthoDB" id="1739851at2759"/>